<evidence type="ECO:0000256" key="4">
    <source>
        <dbReference type="PROSITE-ProRule" id="PRU00473"/>
    </source>
</evidence>
<dbReference type="PANTHER" id="PTHR30329:SF21">
    <property type="entry name" value="LIPOPROTEIN YIAD-RELATED"/>
    <property type="match status" value="1"/>
</dbReference>
<dbReference type="Proteomes" id="UP001398556">
    <property type="component" value="Unassembled WGS sequence"/>
</dbReference>
<dbReference type="SUPFAM" id="SSF49464">
    <property type="entry name" value="Carboxypeptidase regulatory domain-like"/>
    <property type="match status" value="1"/>
</dbReference>
<reference evidence="7 8" key="1">
    <citation type="submission" date="2024-04" db="EMBL/GenBank/DDBJ databases">
        <title>Flavobacterium sp. DGU99 16S ribosomal RNA gene Genome sequencing and assembly.</title>
        <authorList>
            <person name="Park S."/>
        </authorList>
    </citation>
    <scope>NUCLEOTIDE SEQUENCE [LARGE SCALE GENOMIC DNA]</scope>
    <source>
        <strain evidence="7 8">DGU99</strain>
    </source>
</reference>
<sequence>MKKYCLSIVLFVFSVLKLSAQLNFKTEKATKEYDRYAYVDAIKTYDRMYDRGYKSSDMLLKLANAYYFNGDLENAAKYYRELFEMNAVVTPECCYRYAQSLKSIKEYEKADEMMARFNRENGNDLRAQLSANQKNYLEIIKKNSGRYTIENAGINSKYSDYGSALYKDKLIFTTARDTMNFIKRKDPWTGEAFTNLYQSTIDADGTLKKESRAFTNLNTKFHESTPVFTKDGKTVYFTRNNYNNGKRGKDGKQTTLLKIYKATLNGEKWENISELPFNSDDYCAAHPALSFDEKTLYFASNMPGTLGQSDLYKVKINDDGTYGNPENLGKVINTEGRETFPFITVKNELYFASDGHPGLGGLDVFVTKIAQDGLSKEVLNVGEPLNSSKDDFGLLINPNTRMGYVTSNREGGLGGDDIYKFIENRAIEYPCEQFLMGKVTDVETNQLIANAKVSLFDSSFQILKSVTTGEKGDFDFGEVKCDAKYYIKTEKEAYNTDEVSTTIAADNGKTFVPVTIEKTLKKITVGDDIAKVFGIKIIYFDLNKSDIRTDAALELSKILDVMLQNPKIKIDIRSHTDSRNTAMYNLKLSEQRATSTKAWLIQNGIDASRLSAKGYGESQLVNKCPDGVECTEEEHQANRRSEFVIISIND</sequence>
<dbReference type="InterPro" id="IPR011990">
    <property type="entry name" value="TPR-like_helical_dom_sf"/>
</dbReference>
<dbReference type="CDD" id="cd07185">
    <property type="entry name" value="OmpA_C-like"/>
    <property type="match status" value="1"/>
</dbReference>
<keyword evidence="5" id="KW-0732">Signal</keyword>
<feature type="signal peptide" evidence="5">
    <location>
        <begin position="1"/>
        <end position="20"/>
    </location>
</feature>
<keyword evidence="8" id="KW-1185">Reference proteome</keyword>
<dbReference type="InterPro" id="IPR008969">
    <property type="entry name" value="CarboxyPept-like_regulatory"/>
</dbReference>
<evidence type="ECO:0000256" key="2">
    <source>
        <dbReference type="ARBA" id="ARBA00023136"/>
    </source>
</evidence>
<dbReference type="Pfam" id="PF07676">
    <property type="entry name" value="PD40"/>
    <property type="match status" value="2"/>
</dbReference>
<dbReference type="InterPro" id="IPR011042">
    <property type="entry name" value="6-blade_b-propeller_TolB-like"/>
</dbReference>
<keyword evidence="2 4" id="KW-0472">Membrane</keyword>
<dbReference type="InterPro" id="IPR006665">
    <property type="entry name" value="OmpA-like"/>
</dbReference>
<dbReference type="Gene3D" id="1.25.40.10">
    <property type="entry name" value="Tetratricopeptide repeat domain"/>
    <property type="match status" value="1"/>
</dbReference>
<keyword evidence="3" id="KW-0998">Cell outer membrane</keyword>
<evidence type="ECO:0000313" key="8">
    <source>
        <dbReference type="Proteomes" id="UP001398556"/>
    </source>
</evidence>
<dbReference type="InterPro" id="IPR006664">
    <property type="entry name" value="OMP_bac"/>
</dbReference>
<dbReference type="PANTHER" id="PTHR30329">
    <property type="entry name" value="STATOR ELEMENT OF FLAGELLAR MOTOR COMPLEX"/>
    <property type="match status" value="1"/>
</dbReference>
<dbReference type="Pfam" id="PF13181">
    <property type="entry name" value="TPR_8"/>
    <property type="match status" value="1"/>
</dbReference>
<dbReference type="InterPro" id="IPR019734">
    <property type="entry name" value="TPR_rpt"/>
</dbReference>
<evidence type="ECO:0000256" key="1">
    <source>
        <dbReference type="ARBA" id="ARBA00004442"/>
    </source>
</evidence>
<evidence type="ECO:0000256" key="5">
    <source>
        <dbReference type="SAM" id="SignalP"/>
    </source>
</evidence>
<gene>
    <name evidence="7" type="ORF">AAEO59_01235</name>
</gene>
<dbReference type="InterPro" id="IPR036737">
    <property type="entry name" value="OmpA-like_sf"/>
</dbReference>
<evidence type="ECO:0000259" key="6">
    <source>
        <dbReference type="PROSITE" id="PS51123"/>
    </source>
</evidence>
<dbReference type="PRINTS" id="PR01021">
    <property type="entry name" value="OMPADOMAIN"/>
</dbReference>
<evidence type="ECO:0000256" key="3">
    <source>
        <dbReference type="ARBA" id="ARBA00023237"/>
    </source>
</evidence>
<dbReference type="Gene3D" id="3.30.1330.60">
    <property type="entry name" value="OmpA-like domain"/>
    <property type="match status" value="1"/>
</dbReference>
<dbReference type="Gene3D" id="2.60.40.1120">
    <property type="entry name" value="Carboxypeptidase-like, regulatory domain"/>
    <property type="match status" value="1"/>
</dbReference>
<dbReference type="SUPFAM" id="SSF48452">
    <property type="entry name" value="TPR-like"/>
    <property type="match status" value="1"/>
</dbReference>
<name>A0ABU9HIS0_9FLAO</name>
<organism evidence="7 8">
    <name type="scientific">Flavobacterium flavipallidum</name>
    <dbReference type="NCBI Taxonomy" id="3139140"/>
    <lineage>
        <taxon>Bacteria</taxon>
        <taxon>Pseudomonadati</taxon>
        <taxon>Bacteroidota</taxon>
        <taxon>Flavobacteriia</taxon>
        <taxon>Flavobacteriales</taxon>
        <taxon>Flavobacteriaceae</taxon>
        <taxon>Flavobacterium</taxon>
    </lineage>
</organism>
<evidence type="ECO:0000313" key="7">
    <source>
        <dbReference type="EMBL" id="MEL1239663.1"/>
    </source>
</evidence>
<feature type="chain" id="PRO_5046985471" evidence="5">
    <location>
        <begin position="21"/>
        <end position="650"/>
    </location>
</feature>
<dbReference type="Gene3D" id="2.120.10.30">
    <property type="entry name" value="TolB, C-terminal domain"/>
    <property type="match status" value="1"/>
</dbReference>
<dbReference type="InterPro" id="IPR050330">
    <property type="entry name" value="Bact_OuterMem_StrucFunc"/>
</dbReference>
<comment type="caution">
    <text evidence="7">The sequence shown here is derived from an EMBL/GenBank/DDBJ whole genome shotgun (WGS) entry which is preliminary data.</text>
</comment>
<dbReference type="EMBL" id="JBBYHU010000001">
    <property type="protein sequence ID" value="MEL1239663.1"/>
    <property type="molecule type" value="Genomic_DNA"/>
</dbReference>
<accession>A0ABU9HIS0</accession>
<dbReference type="RefSeq" id="WP_341698937.1">
    <property type="nucleotide sequence ID" value="NZ_JBBYHU010000001.1"/>
</dbReference>
<dbReference type="InterPro" id="IPR011659">
    <property type="entry name" value="WD40"/>
</dbReference>
<dbReference type="Pfam" id="PF13620">
    <property type="entry name" value="CarboxypepD_reg"/>
    <property type="match status" value="1"/>
</dbReference>
<protein>
    <submittedName>
        <fullName evidence="7">OmpA family protein</fullName>
    </submittedName>
</protein>
<proteinExistence type="predicted"/>
<dbReference type="Pfam" id="PF00691">
    <property type="entry name" value="OmpA"/>
    <property type="match status" value="1"/>
</dbReference>
<comment type="subcellular location">
    <subcellularLocation>
        <location evidence="1">Cell outer membrane</location>
    </subcellularLocation>
</comment>
<feature type="domain" description="OmpA-like" evidence="6">
    <location>
        <begin position="527"/>
        <end position="649"/>
    </location>
</feature>
<dbReference type="PROSITE" id="PS51123">
    <property type="entry name" value="OMPA_2"/>
    <property type="match status" value="1"/>
</dbReference>
<dbReference type="SUPFAM" id="SSF82171">
    <property type="entry name" value="DPP6 N-terminal domain-like"/>
    <property type="match status" value="1"/>
</dbReference>
<dbReference type="SUPFAM" id="SSF103088">
    <property type="entry name" value="OmpA-like"/>
    <property type="match status" value="1"/>
</dbReference>